<reference evidence="3 4" key="1">
    <citation type="submission" date="2024-04" db="EMBL/GenBank/DDBJ databases">
        <title>Isolation of an actinomycete strain from pig manure.</title>
        <authorList>
            <person name="Gong T."/>
            <person name="Yu Z."/>
            <person name="An M."/>
            <person name="Wei C."/>
            <person name="Yang W."/>
            <person name="Liu L."/>
        </authorList>
    </citation>
    <scope>NUCLEOTIDE SEQUENCE [LARGE SCALE GENOMIC DNA]</scope>
    <source>
        <strain evidence="3 4">ZF39</strain>
    </source>
</reference>
<gene>
    <name evidence="3" type="ORF">AADG42_15915</name>
</gene>
<name>A0ABZ3FRM4_9ACTN</name>
<dbReference type="Pfam" id="PF01928">
    <property type="entry name" value="CYTH"/>
    <property type="match status" value="1"/>
</dbReference>
<sequence>MAIETERKFQIDPNAPVPDLSPTVIAGERRTHHLRAVYFDTPDLLLARNRRTLRRRSGGSDAGWHLKLPAEGDSRQEIHRDLTQGAGSGSVPHALRAQVADVIGYAPLQPVVELVTARQETDLKNADGDVIALLCDDTVAATRGTKTKSWRELEVELTDKGEMADLDAIAEVLIEHGITPSESVSKLVQSLGKALVRAEESTGMSRKASAADVVGAYFATQVGVIQGREGEVRTDEPDSVHKMRVAARRLRSVLRTYRPILDAPRTNPIRLELKWLGEALGGPRDAEVLRERLVTAVGELPPDALVGPVAERISTELDERHRATHAELVNALDSERFGALLDSLVGLLTDPPFTDVARARAKGLLPEMLEQVGRKTMKEWRHSEKLTGEEQLIGWHETRKRAKAARYAWEAAIPALDVTATTAAEAWEQVTESLGIVQDATVAREQLLELAAVATEKGESAFSYGVLYQREIDRTADFHSQAVSAIEYAREVSLPG</sequence>
<dbReference type="Proteomes" id="UP001442841">
    <property type="component" value="Chromosome"/>
</dbReference>
<evidence type="ECO:0000313" key="3">
    <source>
        <dbReference type="EMBL" id="XAN08729.1"/>
    </source>
</evidence>
<evidence type="ECO:0000259" key="1">
    <source>
        <dbReference type="PROSITE" id="PS51707"/>
    </source>
</evidence>
<dbReference type="InterPro" id="IPR038186">
    <property type="entry name" value="CHAD_dom_sf"/>
</dbReference>
<organism evidence="3 4">
    <name type="scientific">Ammonicoccus fulvus</name>
    <dbReference type="NCBI Taxonomy" id="3138240"/>
    <lineage>
        <taxon>Bacteria</taxon>
        <taxon>Bacillati</taxon>
        <taxon>Actinomycetota</taxon>
        <taxon>Actinomycetes</taxon>
        <taxon>Propionibacteriales</taxon>
        <taxon>Propionibacteriaceae</taxon>
        <taxon>Ammonicoccus</taxon>
    </lineage>
</organism>
<keyword evidence="4" id="KW-1185">Reference proteome</keyword>
<feature type="domain" description="CHAD" evidence="2">
    <location>
        <begin position="207"/>
        <end position="491"/>
    </location>
</feature>
<dbReference type="PANTHER" id="PTHR39339">
    <property type="entry name" value="SLR1444 PROTEIN"/>
    <property type="match status" value="1"/>
</dbReference>
<accession>A0ABZ3FRM4</accession>
<dbReference type="EMBL" id="CP154795">
    <property type="protein sequence ID" value="XAN08729.1"/>
    <property type="molecule type" value="Genomic_DNA"/>
</dbReference>
<dbReference type="Pfam" id="PF05235">
    <property type="entry name" value="CHAD"/>
    <property type="match status" value="1"/>
</dbReference>
<evidence type="ECO:0000313" key="4">
    <source>
        <dbReference type="Proteomes" id="UP001442841"/>
    </source>
</evidence>
<dbReference type="SMART" id="SM01118">
    <property type="entry name" value="CYTH"/>
    <property type="match status" value="1"/>
</dbReference>
<evidence type="ECO:0000259" key="2">
    <source>
        <dbReference type="PROSITE" id="PS51708"/>
    </source>
</evidence>
<dbReference type="PROSITE" id="PS51708">
    <property type="entry name" value="CHAD"/>
    <property type="match status" value="1"/>
</dbReference>
<dbReference type="InterPro" id="IPR023577">
    <property type="entry name" value="CYTH_domain"/>
</dbReference>
<dbReference type="RefSeq" id="WP_425310158.1">
    <property type="nucleotide sequence ID" value="NZ_CP154795.1"/>
</dbReference>
<proteinExistence type="predicted"/>
<dbReference type="PANTHER" id="PTHR39339:SF1">
    <property type="entry name" value="CHAD DOMAIN-CONTAINING PROTEIN"/>
    <property type="match status" value="1"/>
</dbReference>
<protein>
    <submittedName>
        <fullName evidence="3">CYTH and CHAD domain-containing protein</fullName>
    </submittedName>
</protein>
<dbReference type="PROSITE" id="PS51707">
    <property type="entry name" value="CYTH"/>
    <property type="match status" value="1"/>
</dbReference>
<feature type="domain" description="CYTH" evidence="1">
    <location>
        <begin position="2"/>
        <end position="194"/>
    </location>
</feature>
<dbReference type="CDD" id="cd07374">
    <property type="entry name" value="CYTH-like_Pase"/>
    <property type="match status" value="1"/>
</dbReference>
<dbReference type="Gene3D" id="1.40.20.10">
    <property type="entry name" value="CHAD domain"/>
    <property type="match status" value="1"/>
</dbReference>
<dbReference type="SMART" id="SM00880">
    <property type="entry name" value="CHAD"/>
    <property type="match status" value="1"/>
</dbReference>
<dbReference type="InterPro" id="IPR033469">
    <property type="entry name" value="CYTH-like_dom_sf"/>
</dbReference>
<dbReference type="InterPro" id="IPR007899">
    <property type="entry name" value="CHAD_dom"/>
</dbReference>
<dbReference type="SUPFAM" id="SSF55154">
    <property type="entry name" value="CYTH-like phosphatases"/>
    <property type="match status" value="1"/>
</dbReference>
<dbReference type="Gene3D" id="2.40.320.10">
    <property type="entry name" value="Hypothetical Protein Pfu-838710-001"/>
    <property type="match status" value="1"/>
</dbReference>